<reference evidence="3 4" key="1">
    <citation type="submission" date="2024-04" db="EMBL/GenBank/DDBJ databases">
        <authorList>
            <person name="Fracassetti M."/>
        </authorList>
    </citation>
    <scope>NUCLEOTIDE SEQUENCE [LARGE SCALE GENOMIC DNA]</scope>
</reference>
<keyword evidence="2" id="KW-0732">Signal</keyword>
<evidence type="ECO:0000256" key="1">
    <source>
        <dbReference type="SAM" id="MobiDB-lite"/>
    </source>
</evidence>
<feature type="region of interest" description="Disordered" evidence="1">
    <location>
        <begin position="56"/>
        <end position="88"/>
    </location>
</feature>
<accession>A0AAV2F379</accession>
<gene>
    <name evidence="3" type="ORF">LTRI10_LOCUS33327</name>
</gene>
<sequence>MRGALSSLLALSIWLGERLLQIFYACFAASLENQVTSWSRSKYAATEIGRSKMGAVRPRNGDVAIGRSPAGTSTGDDAYDQSPTGTLIRSGRQLPKRKSYTLREDLESSPDKRVKRPRVRSSRGWIFWLPSPAEMEGDESLLTTEGVKNYALSCSEMAAVNQLEQIIKNGPWKRMESQTPAEAWSAKTEVRWYTRGTAGRFLFPDPRWVGYQSRGSRAARSLAVRKQKNPELLGWLGYNRIRRSRILTNLSEGGTPTSNQT</sequence>
<evidence type="ECO:0000256" key="2">
    <source>
        <dbReference type="SAM" id="SignalP"/>
    </source>
</evidence>
<dbReference type="Proteomes" id="UP001497516">
    <property type="component" value="Chromosome 6"/>
</dbReference>
<evidence type="ECO:0000313" key="3">
    <source>
        <dbReference type="EMBL" id="CAL1392703.1"/>
    </source>
</evidence>
<organism evidence="3 4">
    <name type="scientific">Linum trigynum</name>
    <dbReference type="NCBI Taxonomy" id="586398"/>
    <lineage>
        <taxon>Eukaryota</taxon>
        <taxon>Viridiplantae</taxon>
        <taxon>Streptophyta</taxon>
        <taxon>Embryophyta</taxon>
        <taxon>Tracheophyta</taxon>
        <taxon>Spermatophyta</taxon>
        <taxon>Magnoliopsida</taxon>
        <taxon>eudicotyledons</taxon>
        <taxon>Gunneridae</taxon>
        <taxon>Pentapetalae</taxon>
        <taxon>rosids</taxon>
        <taxon>fabids</taxon>
        <taxon>Malpighiales</taxon>
        <taxon>Linaceae</taxon>
        <taxon>Linum</taxon>
    </lineage>
</organism>
<feature type="compositionally biased region" description="Polar residues" evidence="1">
    <location>
        <begin position="70"/>
        <end position="87"/>
    </location>
</feature>
<feature type="signal peptide" evidence="2">
    <location>
        <begin position="1"/>
        <end position="16"/>
    </location>
</feature>
<protein>
    <submittedName>
        <fullName evidence="3">Uncharacterized protein</fullName>
    </submittedName>
</protein>
<proteinExistence type="predicted"/>
<keyword evidence="4" id="KW-1185">Reference proteome</keyword>
<feature type="chain" id="PRO_5043371050" evidence="2">
    <location>
        <begin position="17"/>
        <end position="261"/>
    </location>
</feature>
<dbReference type="EMBL" id="OZ034819">
    <property type="protein sequence ID" value="CAL1392703.1"/>
    <property type="molecule type" value="Genomic_DNA"/>
</dbReference>
<dbReference type="AlphaFoldDB" id="A0AAV2F379"/>
<evidence type="ECO:0000313" key="4">
    <source>
        <dbReference type="Proteomes" id="UP001497516"/>
    </source>
</evidence>
<name>A0AAV2F379_9ROSI</name>